<evidence type="ECO:0008006" key="4">
    <source>
        <dbReference type="Google" id="ProtNLM"/>
    </source>
</evidence>
<reference evidence="2 3" key="1">
    <citation type="submission" date="2023-07" db="EMBL/GenBank/DDBJ databases">
        <title>Sequencing the genomes of 1000 actinobacteria strains.</title>
        <authorList>
            <person name="Klenk H.-P."/>
        </authorList>
    </citation>
    <scope>NUCLEOTIDE SEQUENCE [LARGE SCALE GENOMIC DNA]</scope>
    <source>
        <strain evidence="2 3">DSM 44388</strain>
    </source>
</reference>
<name>A0ABT9NZH4_9ACTN</name>
<gene>
    <name evidence="2" type="ORF">J2S57_000964</name>
</gene>
<dbReference type="EMBL" id="JAUSQZ010000001">
    <property type="protein sequence ID" value="MDP9825215.1"/>
    <property type="molecule type" value="Genomic_DNA"/>
</dbReference>
<feature type="region of interest" description="Disordered" evidence="1">
    <location>
        <begin position="467"/>
        <end position="504"/>
    </location>
</feature>
<evidence type="ECO:0000313" key="2">
    <source>
        <dbReference type="EMBL" id="MDP9825215.1"/>
    </source>
</evidence>
<sequence length="504" mass="56085">MITASSEPGSPEWWLTKLEAQLVRRRDGDNWTRTSSEIQKRPPLKVLDAYHRGEPPLPRASQNWAPAMREYLRTGRMNLAELCVSAVVHKMRPVGFRTAAESDVDGDERAAEIFRHNNLALRTRDFFTWGLAFGDSYIMVSPNPDDSGRPFITQEHPFECITSDDPITGAPRAALKLYHDDDLEEDRAYVFLPGQVHVATRGTGFNQPTSWDWNDGLSFALPNGLEDVIPVRHFRNENGTGDFEPHLDTLNRINETLFDRLSVQKYQAFSMRVFSGLPMQDGDGKDIDYSEIWSQDPGSVVTLGQITDDQDKPVSNAIQMFETTPVPMDPFRMAVLDDMKTFAVETSTPLHLITPDAAQGSAEGASLQREAGTWKTEDRRARGQQALAETMSLAFRFAGLDDRTDPTKIEVIWAPPERYSLAESAAAAQQLRSAGIPLETIAETTLQMSPEEISRMNQQLADEALRAPVTAGEANQVRRVAPNLTSNPNGQEQVDDGNDARAAA</sequence>
<proteinExistence type="predicted"/>
<comment type="caution">
    <text evidence="2">The sequence shown here is derived from an EMBL/GenBank/DDBJ whole genome shotgun (WGS) entry which is preliminary data.</text>
</comment>
<dbReference type="Pfam" id="PF05133">
    <property type="entry name" value="SPP1_portal"/>
    <property type="match status" value="1"/>
</dbReference>
<evidence type="ECO:0000313" key="3">
    <source>
        <dbReference type="Proteomes" id="UP001235712"/>
    </source>
</evidence>
<protein>
    <recommendedName>
        <fullName evidence="4">SPP1 Gp6-like portal protein</fullName>
    </recommendedName>
</protein>
<dbReference type="RefSeq" id="WP_307238769.1">
    <property type="nucleotide sequence ID" value="NZ_JAUSQZ010000001.1"/>
</dbReference>
<keyword evidence="3" id="KW-1185">Reference proteome</keyword>
<dbReference type="InterPro" id="IPR021145">
    <property type="entry name" value="Portal_protein_SPP1_Gp6-like"/>
</dbReference>
<accession>A0ABT9NZH4</accession>
<evidence type="ECO:0000256" key="1">
    <source>
        <dbReference type="SAM" id="MobiDB-lite"/>
    </source>
</evidence>
<dbReference type="Proteomes" id="UP001235712">
    <property type="component" value="Unassembled WGS sequence"/>
</dbReference>
<feature type="compositionally biased region" description="Polar residues" evidence="1">
    <location>
        <begin position="483"/>
        <end position="492"/>
    </location>
</feature>
<organism evidence="2 3">
    <name type="scientific">Kineosporia succinea</name>
    <dbReference type="NCBI Taxonomy" id="84632"/>
    <lineage>
        <taxon>Bacteria</taxon>
        <taxon>Bacillati</taxon>
        <taxon>Actinomycetota</taxon>
        <taxon>Actinomycetes</taxon>
        <taxon>Kineosporiales</taxon>
        <taxon>Kineosporiaceae</taxon>
        <taxon>Kineosporia</taxon>
    </lineage>
</organism>